<reference evidence="2 3" key="1">
    <citation type="journal article" date="2015" name="Genome Announc.">
        <title>Closed Genome Sequence of Octadecabacter temperatus SB1, the First Mesophilic Species of the Genus Octadecabacter.</title>
        <authorList>
            <person name="Voget S."/>
            <person name="Billerbeck S."/>
            <person name="Simon M."/>
            <person name="Daniel R."/>
        </authorList>
    </citation>
    <scope>NUCLEOTIDE SEQUENCE [LARGE SCALE GENOMIC DNA]</scope>
    <source>
        <strain evidence="2 3">SB1</strain>
    </source>
</reference>
<dbReference type="EMBL" id="CP012160">
    <property type="protein sequence ID" value="AKS47177.1"/>
    <property type="molecule type" value="Genomic_DNA"/>
</dbReference>
<accession>A0A0K0Y8H6</accession>
<evidence type="ECO:0000313" key="3">
    <source>
        <dbReference type="Proteomes" id="UP000067444"/>
    </source>
</evidence>
<dbReference type="STRING" id="1458307.OSB_26500"/>
<sequence length="79" mass="8805">MAYPLSRAEHLVHHPLALKLTPISAQRGQWSCLGHTDASVNNDPQFCIVHQESVDEDAGIPNARGKPRQPLQIGLPRYR</sequence>
<organism evidence="2 3">
    <name type="scientific">Octadecabacter temperatus</name>
    <dbReference type="NCBI Taxonomy" id="1458307"/>
    <lineage>
        <taxon>Bacteria</taxon>
        <taxon>Pseudomonadati</taxon>
        <taxon>Pseudomonadota</taxon>
        <taxon>Alphaproteobacteria</taxon>
        <taxon>Rhodobacterales</taxon>
        <taxon>Roseobacteraceae</taxon>
        <taxon>Octadecabacter</taxon>
    </lineage>
</organism>
<name>A0A0K0Y8H6_9RHOB</name>
<protein>
    <submittedName>
        <fullName evidence="2">Uncharacterized protein</fullName>
    </submittedName>
</protein>
<dbReference type="Proteomes" id="UP000067444">
    <property type="component" value="Chromosome"/>
</dbReference>
<proteinExistence type="predicted"/>
<dbReference type="KEGG" id="otm:OSB_26500"/>
<evidence type="ECO:0000256" key="1">
    <source>
        <dbReference type="SAM" id="MobiDB-lite"/>
    </source>
</evidence>
<keyword evidence="3" id="KW-1185">Reference proteome</keyword>
<dbReference type="AlphaFoldDB" id="A0A0K0Y8H6"/>
<evidence type="ECO:0000313" key="2">
    <source>
        <dbReference type="EMBL" id="AKS47177.1"/>
    </source>
</evidence>
<gene>
    <name evidence="2" type="ORF">OSB_26500</name>
</gene>
<feature type="region of interest" description="Disordered" evidence="1">
    <location>
        <begin position="57"/>
        <end position="79"/>
    </location>
</feature>